<proteinExistence type="predicted"/>
<dbReference type="SUPFAM" id="SSF48452">
    <property type="entry name" value="TPR-like"/>
    <property type="match status" value="1"/>
</dbReference>
<organism evidence="2 3">
    <name type="scientific">Pseudocohnilembus persalinus</name>
    <name type="common">Ciliate</name>
    <dbReference type="NCBI Taxonomy" id="266149"/>
    <lineage>
        <taxon>Eukaryota</taxon>
        <taxon>Sar</taxon>
        <taxon>Alveolata</taxon>
        <taxon>Ciliophora</taxon>
        <taxon>Intramacronucleata</taxon>
        <taxon>Oligohymenophorea</taxon>
        <taxon>Scuticociliatia</taxon>
        <taxon>Philasterida</taxon>
        <taxon>Pseudocohnilembidae</taxon>
        <taxon>Pseudocohnilembus</taxon>
    </lineage>
</organism>
<gene>
    <name evidence="2" type="ORF">PPERSA_07555</name>
</gene>
<name>A0A0V0R0C7_PSEPJ</name>
<dbReference type="InterPro" id="IPR011990">
    <property type="entry name" value="TPR-like_helical_dom_sf"/>
</dbReference>
<accession>A0A0V0R0C7</accession>
<dbReference type="EMBL" id="LDAU01000080">
    <property type="protein sequence ID" value="KRX07805.1"/>
    <property type="molecule type" value="Genomic_DNA"/>
</dbReference>
<dbReference type="Proteomes" id="UP000054937">
    <property type="component" value="Unassembled WGS sequence"/>
</dbReference>
<evidence type="ECO:0000313" key="2">
    <source>
        <dbReference type="EMBL" id="KRX07805.1"/>
    </source>
</evidence>
<dbReference type="AlphaFoldDB" id="A0A0V0R0C7"/>
<keyword evidence="1" id="KW-0175">Coiled coil</keyword>
<dbReference type="InParanoid" id="A0A0V0R0C7"/>
<evidence type="ECO:0000256" key="1">
    <source>
        <dbReference type="SAM" id="Coils"/>
    </source>
</evidence>
<protein>
    <submittedName>
        <fullName evidence="2">Uncharacterized protein</fullName>
    </submittedName>
</protein>
<dbReference type="Gene3D" id="1.25.40.10">
    <property type="entry name" value="Tetratricopeptide repeat domain"/>
    <property type="match status" value="1"/>
</dbReference>
<reference evidence="2 3" key="1">
    <citation type="journal article" date="2015" name="Sci. Rep.">
        <title>Genome of the facultative scuticociliatosis pathogen Pseudocohnilembus persalinus provides insight into its virulence through horizontal gene transfer.</title>
        <authorList>
            <person name="Xiong J."/>
            <person name="Wang G."/>
            <person name="Cheng J."/>
            <person name="Tian M."/>
            <person name="Pan X."/>
            <person name="Warren A."/>
            <person name="Jiang C."/>
            <person name="Yuan D."/>
            <person name="Miao W."/>
        </authorList>
    </citation>
    <scope>NUCLEOTIDE SEQUENCE [LARGE SCALE GENOMIC DNA]</scope>
    <source>
        <strain evidence="2">36N120E</strain>
    </source>
</reference>
<keyword evidence="3" id="KW-1185">Reference proteome</keyword>
<comment type="caution">
    <text evidence="2">The sequence shown here is derived from an EMBL/GenBank/DDBJ whole genome shotgun (WGS) entry which is preliminary data.</text>
</comment>
<evidence type="ECO:0000313" key="3">
    <source>
        <dbReference type="Proteomes" id="UP000054937"/>
    </source>
</evidence>
<feature type="coiled-coil region" evidence="1">
    <location>
        <begin position="14"/>
        <end position="65"/>
    </location>
</feature>
<sequence>MEKENVVQYYSQQINKIQCQILEKRLQYQEYEAKITNLRYISVEIDQQKLKKNQQQEQNQSFIDQNIQIDEQQWDFLTFKLRFVEAQLLYFMKKFKESEDLLLFLKKQRPNFGLVYFYLAIIQSHYLNSDEFNKELQNKGLQYIQKYMELSEKNKLIEIVILYFKACFKEFQDQKGQIYNKLRIIIEENMDPLIKSRLEVFLNDIQIFEFFIRLESKKEQKAQIIQEFFQYQKQNEQKIEQQFNIPKFKQQYLIARYYDQIQAVKQARQYIEKSQQLNPNYIRTNFLEGIIIEEEQGLQQALDHQLELFKYNKDFVNLYINLSYIYSKLNQFDSEKAILDMGEQKFPECGLINYNRSILYDQIGRKNQDVIDELLVAINKDPEYFSEDYKYVILFEITRDKIGKAAINFYNMLLINPYSWNNLNQLNFQINNRLKQVQQKAVQLYKIKMDYDSMKKNLIYSIKQIVKSKMWTTYFRKEISLDIINNFLPSRDDQNNLMEYFENLCDQKYQKNIKKQNKKSIIYNYTQGFI</sequence>